<dbReference type="GO" id="GO:0020037">
    <property type="term" value="F:heme binding"/>
    <property type="evidence" value="ECO:0007669"/>
    <property type="project" value="InterPro"/>
</dbReference>
<protein>
    <recommendedName>
        <fullName evidence="15">Cytochrome P450</fullName>
    </recommendedName>
</protein>
<feature type="transmembrane region" description="Helical" evidence="12">
    <location>
        <begin position="6"/>
        <end position="29"/>
    </location>
</feature>
<name>A0AA38U7F0_9ASTR</name>
<gene>
    <name evidence="13" type="ORF">OSB04_003462</name>
</gene>
<dbReference type="GO" id="GO:0005506">
    <property type="term" value="F:iron ion binding"/>
    <property type="evidence" value="ECO:0007669"/>
    <property type="project" value="InterPro"/>
</dbReference>
<keyword evidence="9" id="KW-0503">Monooxygenase</keyword>
<dbReference type="PRINTS" id="PR00385">
    <property type="entry name" value="P450"/>
</dbReference>
<keyword evidence="4 12" id="KW-0812">Transmembrane</keyword>
<dbReference type="InterPro" id="IPR017972">
    <property type="entry name" value="Cyt_P450_CS"/>
</dbReference>
<keyword evidence="6 12" id="KW-1133">Transmembrane helix</keyword>
<dbReference type="InterPro" id="IPR001128">
    <property type="entry name" value="Cyt_P450"/>
</dbReference>
<feature type="transmembrane region" description="Helical" evidence="12">
    <location>
        <begin position="522"/>
        <end position="545"/>
    </location>
</feature>
<organism evidence="13 14">
    <name type="scientific">Centaurea solstitialis</name>
    <name type="common">yellow star-thistle</name>
    <dbReference type="NCBI Taxonomy" id="347529"/>
    <lineage>
        <taxon>Eukaryota</taxon>
        <taxon>Viridiplantae</taxon>
        <taxon>Streptophyta</taxon>
        <taxon>Embryophyta</taxon>
        <taxon>Tracheophyta</taxon>
        <taxon>Spermatophyta</taxon>
        <taxon>Magnoliopsida</taxon>
        <taxon>eudicotyledons</taxon>
        <taxon>Gunneridae</taxon>
        <taxon>Pentapetalae</taxon>
        <taxon>asterids</taxon>
        <taxon>campanulids</taxon>
        <taxon>Asterales</taxon>
        <taxon>Asteraceae</taxon>
        <taxon>Carduoideae</taxon>
        <taxon>Cardueae</taxon>
        <taxon>Centaureinae</taxon>
        <taxon>Centaurea</taxon>
    </lineage>
</organism>
<dbReference type="PRINTS" id="PR00463">
    <property type="entry name" value="EP450I"/>
</dbReference>
<dbReference type="PROSITE" id="PS00086">
    <property type="entry name" value="CYTOCHROME_P450"/>
    <property type="match status" value="2"/>
</dbReference>
<evidence type="ECO:0000256" key="9">
    <source>
        <dbReference type="ARBA" id="ARBA00023033"/>
    </source>
</evidence>
<accession>A0AA38U7F0</accession>
<dbReference type="GO" id="GO:0016020">
    <property type="term" value="C:membrane"/>
    <property type="evidence" value="ECO:0007669"/>
    <property type="project" value="UniProtKB-SubCell"/>
</dbReference>
<evidence type="ECO:0000256" key="1">
    <source>
        <dbReference type="ARBA" id="ARBA00001971"/>
    </source>
</evidence>
<evidence type="ECO:0000313" key="14">
    <source>
        <dbReference type="Proteomes" id="UP001172457"/>
    </source>
</evidence>
<dbReference type="GO" id="GO:0004497">
    <property type="term" value="F:monooxygenase activity"/>
    <property type="evidence" value="ECO:0007669"/>
    <property type="project" value="UniProtKB-KW"/>
</dbReference>
<dbReference type="GO" id="GO:0016705">
    <property type="term" value="F:oxidoreductase activity, acting on paired donors, with incorporation or reduction of molecular oxygen"/>
    <property type="evidence" value="ECO:0007669"/>
    <property type="project" value="InterPro"/>
</dbReference>
<evidence type="ECO:0000256" key="3">
    <source>
        <dbReference type="ARBA" id="ARBA00022617"/>
    </source>
</evidence>
<evidence type="ECO:0000256" key="4">
    <source>
        <dbReference type="ARBA" id="ARBA00022692"/>
    </source>
</evidence>
<evidence type="ECO:0000256" key="11">
    <source>
        <dbReference type="PIRSR" id="PIRSR602401-1"/>
    </source>
</evidence>
<evidence type="ECO:0000256" key="7">
    <source>
        <dbReference type="ARBA" id="ARBA00023002"/>
    </source>
</evidence>
<proteinExistence type="predicted"/>
<dbReference type="PANTHER" id="PTHR47947">
    <property type="entry name" value="CYTOCHROME P450 82C3-RELATED"/>
    <property type="match status" value="1"/>
</dbReference>
<dbReference type="InterPro" id="IPR050651">
    <property type="entry name" value="Plant_Cytochrome_P450_Monoox"/>
</dbReference>
<keyword evidence="8 11" id="KW-0408">Iron</keyword>
<keyword evidence="3 11" id="KW-0349">Heme</keyword>
<evidence type="ECO:0000256" key="8">
    <source>
        <dbReference type="ARBA" id="ARBA00023004"/>
    </source>
</evidence>
<dbReference type="FunFam" id="1.10.630.10:FF:000026">
    <property type="entry name" value="Cytochrome P450 82C4"/>
    <property type="match status" value="2"/>
</dbReference>
<evidence type="ECO:0000256" key="5">
    <source>
        <dbReference type="ARBA" id="ARBA00022723"/>
    </source>
</evidence>
<evidence type="ECO:0008006" key="15">
    <source>
        <dbReference type="Google" id="ProtNLM"/>
    </source>
</evidence>
<sequence length="1037" mass="117288">MEFNLPFPTTLAVFIIFSITILTSLLQIFNRNRANSRKYTRNPPQVKGAWPIIGHLHLLRRSHLPHKVLGAMADTYGPIFTIKLGVRQALVISNADTARVCFTTNDLDFADRPTTVVSELLGYSSAKFSFAPYGDYWRKIRKIVTLELLSQRRVEMLGDIRVSEVRSATNEIYKACMTNNDDFSDLAKVEMKQWFGKLILNVVLRSVSGKRFSADDDEGVRFQAVARRYFKLMGAFLVSDFVPFLKGLDVGGYEKAMKETAREMDEFFEGWLREKLVGDDGRRKDEGSKVFMDVMISVLEDASEEDFNGFDHDTIIKASSLVLLTAGSETTTVTLIWALSLLLNNPKSLKVAQAELDEHVGRDRLVEESDLNNLSYLQAIIKETLRLYPPGPLSVPHESRNDCVVAGYNIPKGTRLFVNLWKLHRDPNIWSDPDQFLPERFLTSKKDIDVKGNHFELLPFGSGRRMCPGVSFALQSLHFIMASLLQQFMLKTPSDEPIDMSESFGITNMKATPLELSMEFNLPFPTTLALIIFSITLLASLLQIFNRNRANNRNPPQAKGAWPIIGHLHLLGGSHLPHKVLGAMADTYGPIFTIKLGFRQALVVSDADMAKVCFTTNDLDFANRPTTVVSELLGYNSANFSFAHYGDYWRKLRRIVTLELLSQRRVEMLGDIRVSEVRSAMNEIYKACNDSDMAKVEMEQWFGKLILNVVVRSVSGKRFSADDDEGVRFQAVARRYFKLLGAFLVSDFIPFLKGLDVGGYEKAMKETAREMDEFFEEWLKERVCYGRKDEGNNGQVFMDVLISILKDASEEAFNGFDLDTIIKASSLALLTAGSETTTVTLIWALSLLLNNPKSLRIAQDELDEHVGRERLVEESDLNNLSYLQAIIKETLRLYPPGPLSVPHQSRNDCVVAGYNIPKGTRLFVNLWKLQRYPNIWSDPDQFQPERFLTSKKDIDVKGNHFELLPFGSGRRMCPGVSFALQSLHFIMASLLQQFVLKTPSDESVDMSESFGMTNMKATPLEVLLTPLLSPRMYLFDA</sequence>
<evidence type="ECO:0000256" key="2">
    <source>
        <dbReference type="ARBA" id="ARBA00004370"/>
    </source>
</evidence>
<evidence type="ECO:0000313" key="13">
    <source>
        <dbReference type="EMBL" id="KAJ9567496.1"/>
    </source>
</evidence>
<dbReference type="EMBL" id="JARYMX010000001">
    <property type="protein sequence ID" value="KAJ9567496.1"/>
    <property type="molecule type" value="Genomic_DNA"/>
</dbReference>
<keyword evidence="14" id="KW-1185">Reference proteome</keyword>
<evidence type="ECO:0000256" key="10">
    <source>
        <dbReference type="ARBA" id="ARBA00023136"/>
    </source>
</evidence>
<dbReference type="InterPro" id="IPR036396">
    <property type="entry name" value="Cyt_P450_sf"/>
</dbReference>
<dbReference type="PANTHER" id="PTHR47947:SF26">
    <property type="entry name" value="CYTOCHROME P450"/>
    <property type="match status" value="1"/>
</dbReference>
<keyword evidence="7" id="KW-0560">Oxidoreductase</keyword>
<comment type="caution">
    <text evidence="13">The sequence shown here is derived from an EMBL/GenBank/DDBJ whole genome shotgun (WGS) entry which is preliminary data.</text>
</comment>
<dbReference type="SUPFAM" id="SSF48264">
    <property type="entry name" value="Cytochrome P450"/>
    <property type="match status" value="2"/>
</dbReference>
<dbReference type="InterPro" id="IPR002401">
    <property type="entry name" value="Cyt_P450_E_grp-I"/>
</dbReference>
<comment type="subcellular location">
    <subcellularLocation>
        <location evidence="2">Membrane</location>
    </subcellularLocation>
</comment>
<evidence type="ECO:0000256" key="6">
    <source>
        <dbReference type="ARBA" id="ARBA00022989"/>
    </source>
</evidence>
<keyword evidence="5 11" id="KW-0479">Metal-binding</keyword>
<dbReference type="Gene3D" id="1.10.630.10">
    <property type="entry name" value="Cytochrome P450"/>
    <property type="match status" value="2"/>
</dbReference>
<dbReference type="AlphaFoldDB" id="A0AA38U7F0"/>
<keyword evidence="10 12" id="KW-0472">Membrane</keyword>
<evidence type="ECO:0000256" key="12">
    <source>
        <dbReference type="SAM" id="Phobius"/>
    </source>
</evidence>
<dbReference type="Pfam" id="PF00067">
    <property type="entry name" value="p450"/>
    <property type="match status" value="2"/>
</dbReference>
<reference evidence="13" key="1">
    <citation type="submission" date="2023-03" db="EMBL/GenBank/DDBJ databases">
        <title>Chromosome-scale reference genome and RAD-based genetic map of yellow starthistle (Centaurea solstitialis) reveal putative structural variation and QTLs associated with invader traits.</title>
        <authorList>
            <person name="Reatini B."/>
            <person name="Cang F.A."/>
            <person name="Jiang Q."/>
            <person name="Mckibben M.T.W."/>
            <person name="Barker M.S."/>
            <person name="Rieseberg L.H."/>
            <person name="Dlugosch K.M."/>
        </authorList>
    </citation>
    <scope>NUCLEOTIDE SEQUENCE</scope>
    <source>
        <strain evidence="13">CAN-66</strain>
        <tissue evidence="13">Leaf</tissue>
    </source>
</reference>
<comment type="cofactor">
    <cofactor evidence="1 11">
        <name>heme</name>
        <dbReference type="ChEBI" id="CHEBI:30413"/>
    </cofactor>
</comment>
<feature type="binding site" description="axial binding residue" evidence="11">
    <location>
        <position position="973"/>
    </location>
    <ligand>
        <name>heme</name>
        <dbReference type="ChEBI" id="CHEBI:30413"/>
    </ligand>
    <ligandPart>
        <name>Fe</name>
        <dbReference type="ChEBI" id="CHEBI:18248"/>
    </ligandPart>
</feature>
<dbReference type="Proteomes" id="UP001172457">
    <property type="component" value="Chromosome 1"/>
</dbReference>